<dbReference type="NCBIfam" id="TIGR01406">
    <property type="entry name" value="dnaQ_proteo"/>
    <property type="match status" value="1"/>
</dbReference>
<protein>
    <recommendedName>
        <fullName evidence="19 20">Dephospho-CoA kinase</fullName>
        <ecNumber evidence="19 20">2.7.1.24</ecNumber>
    </recommendedName>
    <alternativeName>
        <fullName evidence="19">Dephosphocoenzyme A kinase</fullName>
    </alternativeName>
</protein>
<keyword evidence="19" id="KW-0963">Cytoplasm</keyword>
<evidence type="ECO:0000256" key="4">
    <source>
        <dbReference type="ARBA" id="ARBA00022679"/>
    </source>
</evidence>
<dbReference type="PROSITE" id="PS51219">
    <property type="entry name" value="DPCK"/>
    <property type="match status" value="1"/>
</dbReference>
<dbReference type="Gene3D" id="3.40.50.300">
    <property type="entry name" value="P-loop containing nucleotide triphosphate hydrolases"/>
    <property type="match status" value="1"/>
</dbReference>
<evidence type="ECO:0000256" key="6">
    <source>
        <dbReference type="ARBA" id="ARBA00022705"/>
    </source>
</evidence>
<keyword evidence="6 21" id="KW-0235">DNA replication</keyword>
<dbReference type="InterPro" id="IPR013520">
    <property type="entry name" value="Ribonucl_H"/>
</dbReference>
<name>A0ABX6T7V7_9SPHN</name>
<dbReference type="CDD" id="cd06131">
    <property type="entry name" value="DNA_pol_III_epsilon_Ecoli_like"/>
    <property type="match status" value="1"/>
</dbReference>
<evidence type="ECO:0000256" key="18">
    <source>
        <dbReference type="ARBA" id="ARBA00049244"/>
    </source>
</evidence>
<dbReference type="SUPFAM" id="SSF53098">
    <property type="entry name" value="Ribonuclease H-like"/>
    <property type="match status" value="1"/>
</dbReference>
<evidence type="ECO:0000313" key="23">
    <source>
        <dbReference type="EMBL" id="QNP45494.1"/>
    </source>
</evidence>
<evidence type="ECO:0000256" key="8">
    <source>
        <dbReference type="ARBA" id="ARBA00022723"/>
    </source>
</evidence>
<evidence type="ECO:0000256" key="15">
    <source>
        <dbReference type="ARBA" id="ARBA00022993"/>
    </source>
</evidence>
<dbReference type="Pfam" id="PF00929">
    <property type="entry name" value="RNase_T"/>
    <property type="match status" value="1"/>
</dbReference>
<keyword evidence="9 19" id="KW-0547">Nucleotide-binding</keyword>
<evidence type="ECO:0000256" key="1">
    <source>
        <dbReference type="ARBA" id="ARBA00001936"/>
    </source>
</evidence>
<comment type="pathway">
    <text evidence="19">Cofactor biosynthesis; coenzyme A biosynthesis; CoA from (R)-pantothenate: step 5/5.</text>
</comment>
<dbReference type="NCBIfam" id="NF004316">
    <property type="entry name" value="PRK05711.1"/>
    <property type="match status" value="1"/>
</dbReference>
<dbReference type="InterPro" id="IPR006309">
    <property type="entry name" value="DnaQ_proteo"/>
</dbReference>
<comment type="cofactor">
    <cofactor evidence="1 21">
        <name>Mn(2+)</name>
        <dbReference type="ChEBI" id="CHEBI:29035"/>
    </cofactor>
</comment>
<evidence type="ECO:0000256" key="9">
    <source>
        <dbReference type="ARBA" id="ARBA00022741"/>
    </source>
</evidence>
<dbReference type="Gene3D" id="3.30.420.10">
    <property type="entry name" value="Ribonuclease H-like superfamily/Ribonuclease H"/>
    <property type="match status" value="1"/>
</dbReference>
<feature type="binding site" evidence="19">
    <location>
        <begin position="15"/>
        <end position="20"/>
    </location>
    <ligand>
        <name>ATP</name>
        <dbReference type="ChEBI" id="CHEBI:30616"/>
    </ligand>
</feature>
<keyword evidence="16 21" id="KW-0464">Manganese</keyword>
<dbReference type="InterPro" id="IPR006054">
    <property type="entry name" value="DnaQ"/>
</dbReference>
<dbReference type="HAMAP" id="MF_00376">
    <property type="entry name" value="Dephospho_CoA_kinase"/>
    <property type="match status" value="1"/>
</dbReference>
<comment type="subunit">
    <text evidence="21">DNA polymerase III contains a core (composed of alpha, epsilon and theta chains) that associates with a tau subunit. This core dimerizes to form the POLIII' complex. PolIII' associates with the gamma complex (composed of gamma, delta, delta', psi and chi chains) and with the beta chain to form the complete DNA polymerase III complex.</text>
</comment>
<keyword evidence="10 21" id="KW-0378">Hydrolase</keyword>
<dbReference type="InterPro" id="IPR001977">
    <property type="entry name" value="Depp_CoAkinase"/>
</dbReference>
<comment type="catalytic activity">
    <reaction evidence="18 21">
        <text>DNA(n) + a 2'-deoxyribonucleoside 5'-triphosphate = DNA(n+1) + diphosphate</text>
        <dbReference type="Rhea" id="RHEA:22508"/>
        <dbReference type="Rhea" id="RHEA-COMP:17339"/>
        <dbReference type="Rhea" id="RHEA-COMP:17340"/>
        <dbReference type="ChEBI" id="CHEBI:33019"/>
        <dbReference type="ChEBI" id="CHEBI:61560"/>
        <dbReference type="ChEBI" id="CHEBI:173112"/>
        <dbReference type="EC" id="2.7.7.7"/>
    </reaction>
</comment>
<evidence type="ECO:0000256" key="16">
    <source>
        <dbReference type="ARBA" id="ARBA00023211"/>
    </source>
</evidence>
<comment type="cofactor">
    <cofactor evidence="2 21">
        <name>Mg(2+)</name>
        <dbReference type="ChEBI" id="CHEBI:18420"/>
    </cofactor>
</comment>
<dbReference type="SMART" id="SM00479">
    <property type="entry name" value="EXOIII"/>
    <property type="match status" value="1"/>
</dbReference>
<evidence type="ECO:0000256" key="3">
    <source>
        <dbReference type="ARBA" id="ARBA00009018"/>
    </source>
</evidence>
<dbReference type="PANTHER" id="PTHR30231:SF41">
    <property type="entry name" value="DNA POLYMERASE III SUBUNIT EPSILON"/>
    <property type="match status" value="1"/>
</dbReference>
<reference evidence="23 24" key="1">
    <citation type="submission" date="2020-08" db="EMBL/GenBank/DDBJ databases">
        <title>Genome sequence of Sphingomonas sediminicola KACC 15039T.</title>
        <authorList>
            <person name="Hyun D.-W."/>
            <person name="Bae J.-W."/>
        </authorList>
    </citation>
    <scope>NUCLEOTIDE SEQUENCE [LARGE SCALE GENOMIC DNA]</scope>
    <source>
        <strain evidence="23 24">KACC 15039</strain>
    </source>
</reference>
<evidence type="ECO:0000256" key="14">
    <source>
        <dbReference type="ARBA" id="ARBA00022932"/>
    </source>
</evidence>
<evidence type="ECO:0000313" key="24">
    <source>
        <dbReference type="Proteomes" id="UP000516105"/>
    </source>
</evidence>
<dbReference type="SUPFAM" id="SSF52540">
    <property type="entry name" value="P-loop containing nucleoside triphosphate hydrolases"/>
    <property type="match status" value="1"/>
</dbReference>
<dbReference type="EC" id="2.7.1.24" evidence="19 20"/>
<evidence type="ECO:0000256" key="20">
    <source>
        <dbReference type="NCBIfam" id="TIGR00152"/>
    </source>
</evidence>
<keyword evidence="13 21" id="KW-0460">Magnesium</keyword>
<evidence type="ECO:0000256" key="21">
    <source>
        <dbReference type="RuleBase" id="RU364087"/>
    </source>
</evidence>
<dbReference type="CDD" id="cd02022">
    <property type="entry name" value="DPCK"/>
    <property type="match status" value="1"/>
</dbReference>
<dbReference type="Proteomes" id="UP000516105">
    <property type="component" value="Chromosome"/>
</dbReference>
<comment type="function">
    <text evidence="19">Catalyzes the phosphorylation of the 3'-hydroxyl group of dephosphocoenzyme A to form coenzyme A.</text>
</comment>
<keyword evidence="15 19" id="KW-0173">Coenzyme A biosynthesis</keyword>
<keyword evidence="12 19" id="KW-0067">ATP-binding</keyword>
<proteinExistence type="inferred from homology"/>
<keyword evidence="19" id="KW-0418">Kinase</keyword>
<dbReference type="Pfam" id="PF01121">
    <property type="entry name" value="CoaE"/>
    <property type="match status" value="1"/>
</dbReference>
<evidence type="ECO:0000259" key="22">
    <source>
        <dbReference type="SMART" id="SM00479"/>
    </source>
</evidence>
<evidence type="ECO:0000256" key="11">
    <source>
        <dbReference type="ARBA" id="ARBA00022839"/>
    </source>
</evidence>
<evidence type="ECO:0000256" key="2">
    <source>
        <dbReference type="ARBA" id="ARBA00001946"/>
    </source>
</evidence>
<keyword evidence="14 21" id="KW-0239">DNA-directed DNA polymerase</keyword>
<evidence type="ECO:0000256" key="17">
    <source>
        <dbReference type="ARBA" id="ARBA00025483"/>
    </source>
</evidence>
<keyword evidence="4 19" id="KW-0808">Transferase</keyword>
<keyword evidence="5 21" id="KW-0548">Nucleotidyltransferase</keyword>
<keyword evidence="7 21" id="KW-0540">Nuclease</keyword>
<keyword evidence="8 21" id="KW-0479">Metal-binding</keyword>
<organism evidence="23 24">
    <name type="scientific">Sphingomonas sediminicola</name>
    <dbReference type="NCBI Taxonomy" id="386874"/>
    <lineage>
        <taxon>Bacteria</taxon>
        <taxon>Pseudomonadati</taxon>
        <taxon>Pseudomonadota</taxon>
        <taxon>Alphaproteobacteria</taxon>
        <taxon>Sphingomonadales</taxon>
        <taxon>Sphingomonadaceae</taxon>
        <taxon>Sphingomonas</taxon>
    </lineage>
</organism>
<dbReference type="NCBIfam" id="TIGR00573">
    <property type="entry name" value="dnaq"/>
    <property type="match status" value="1"/>
</dbReference>
<comment type="function">
    <text evidence="17 21">DNA polymerase III is a complex, multichain enzyme responsible for most of the replicative synthesis in bacteria. The epsilon subunit contain the editing function and is a proofreading 3'-5' exonuclease.</text>
</comment>
<comment type="catalytic activity">
    <reaction evidence="19">
        <text>3'-dephospho-CoA + ATP = ADP + CoA + H(+)</text>
        <dbReference type="Rhea" id="RHEA:18245"/>
        <dbReference type="ChEBI" id="CHEBI:15378"/>
        <dbReference type="ChEBI" id="CHEBI:30616"/>
        <dbReference type="ChEBI" id="CHEBI:57287"/>
        <dbReference type="ChEBI" id="CHEBI:57328"/>
        <dbReference type="ChEBI" id="CHEBI:456216"/>
        <dbReference type="EC" id="2.7.1.24"/>
    </reaction>
</comment>
<accession>A0ABX6T7V7</accession>
<dbReference type="PANTHER" id="PTHR30231">
    <property type="entry name" value="DNA POLYMERASE III SUBUNIT EPSILON"/>
    <property type="match status" value="1"/>
</dbReference>
<evidence type="ECO:0000256" key="13">
    <source>
        <dbReference type="ARBA" id="ARBA00022842"/>
    </source>
</evidence>
<gene>
    <name evidence="21 23" type="primary">dnaQ</name>
    <name evidence="19" type="synonym">coaE</name>
    <name evidence="23" type="ORF">H9L14_13130</name>
</gene>
<dbReference type="GO" id="GO:0003887">
    <property type="term" value="F:DNA-directed DNA polymerase activity"/>
    <property type="evidence" value="ECO:0007669"/>
    <property type="project" value="UniProtKB-EC"/>
</dbReference>
<feature type="domain" description="Exonuclease" evidence="22">
    <location>
        <begin position="206"/>
        <end position="376"/>
    </location>
</feature>
<comment type="similarity">
    <text evidence="3 19">Belongs to the CoaE family.</text>
</comment>
<dbReference type="InterPro" id="IPR036397">
    <property type="entry name" value="RNaseH_sf"/>
</dbReference>
<evidence type="ECO:0000256" key="5">
    <source>
        <dbReference type="ARBA" id="ARBA00022695"/>
    </source>
</evidence>
<evidence type="ECO:0000256" key="10">
    <source>
        <dbReference type="ARBA" id="ARBA00022801"/>
    </source>
</evidence>
<evidence type="ECO:0000256" key="7">
    <source>
        <dbReference type="ARBA" id="ARBA00022722"/>
    </source>
</evidence>
<dbReference type="EMBL" id="CP060782">
    <property type="protein sequence ID" value="QNP45494.1"/>
    <property type="molecule type" value="Genomic_DNA"/>
</dbReference>
<evidence type="ECO:0000256" key="19">
    <source>
        <dbReference type="HAMAP-Rule" id="MF_00376"/>
    </source>
</evidence>
<dbReference type="InterPro" id="IPR012337">
    <property type="entry name" value="RNaseH-like_sf"/>
</dbReference>
<keyword evidence="11 21" id="KW-0269">Exonuclease</keyword>
<sequence length="436" mass="47839">MGSVVMRLALTGSIGMGKSTVAKMFERAGVAVFDADAVVRDLQANDPALIFAIGERFPGTVTNGVLDRERLALKVLGFPAELEALEAIVHPAVQSARTHFIEKNRDAPALLFDIPLLFETEGENAFDKIIVVSAPPEIQRERVLSRPGMTAKKLDAILSRQMRDDEKRKRADFVVDTGATYPQLSGRSATFCLVSESGEVDRRAVREIVFDTETTGLNPAGGDRMVEIGCIEMINRVETGRHFHAYFNPERAMPSEAEAVHGLSTIFLSAQPLFADKVEELIEFLGDAPLVAHNASFDFGFLNQELLICGRPTVCMSRMVDTLVLARARHPGAKHSLDALCTRFGVDRSLRVKHGALLDAQLLAQVYVELTGGRQIGLGLVAETDAREVRVSGPTVTVREPRVPRPHFASSEELERHRAFIAQMASPLWERYAAVA</sequence>
<keyword evidence="24" id="KW-1185">Reference proteome</keyword>
<dbReference type="NCBIfam" id="TIGR00152">
    <property type="entry name" value="dephospho-CoA kinase"/>
    <property type="match status" value="1"/>
</dbReference>
<dbReference type="InterPro" id="IPR027417">
    <property type="entry name" value="P-loop_NTPase"/>
</dbReference>
<evidence type="ECO:0000256" key="12">
    <source>
        <dbReference type="ARBA" id="ARBA00022840"/>
    </source>
</evidence>
<comment type="subcellular location">
    <subcellularLocation>
        <location evidence="19">Cytoplasm</location>
    </subcellularLocation>
</comment>